<evidence type="ECO:0000313" key="2">
    <source>
        <dbReference type="Proteomes" id="UP000034883"/>
    </source>
</evidence>
<organism evidence="1 2">
    <name type="scientific">Sandaracinus amylolyticus</name>
    <dbReference type="NCBI Taxonomy" id="927083"/>
    <lineage>
        <taxon>Bacteria</taxon>
        <taxon>Pseudomonadati</taxon>
        <taxon>Myxococcota</taxon>
        <taxon>Polyangia</taxon>
        <taxon>Polyangiales</taxon>
        <taxon>Sandaracinaceae</taxon>
        <taxon>Sandaracinus</taxon>
    </lineage>
</organism>
<sequence length="619" mass="66893">MVAASVAPARWAGQGRGDVEIDPLSSTTVRRTLVVLIVLAVSSTASAQIFQPGTQPVGEENGITLPIQSSRTCRMCHSAYAADDDYEPYDSWRGSMMSHAARDPVVLAALAIAEEDVPGASDFCLRCHTPNAWLGGRSSLPEYHASNPTFPERLRPDDGSLSADRDGIGCMVCHRITEPPDAAMISNAQLLLADGEAGEARRGPYEYAEGEDPRHPTILDPYLSSGALCGSCHDIHNPLHDGFRLEDGAMQPTGRRFAIERTYSEWQHSAFSARGETCQSCHMPEVAQRASDDVAFDARPEMSRHDLAGASTWQARAIAASVREHDADAAMFLERSAMRAESMLREAATVEITSSALEGDVATATVRVTNESGHKLPTGYPEGRRVWLQIEVVDATGRVVAGSGRYDDETATLERDAQLRTYEVKLGVRGEESFHFVLNDTLIEDTRIPPEGFAPPAEIDAAPLGRDYGDGAGGYRHWDEASYTLGELCGEGTLTLRARLRMQATTREYVEFLRDEAPASADPALGGRSWGQVAYDAWREHGGDEPFDMEVVEVALGASPRACPVEEIDAGVQPTMDAGTTDFEGGGGCGCRAGARSAGAGWWLALAPLVWLVTRRRAR</sequence>
<name>A0A0F6YIM6_9BACT</name>
<proteinExistence type="predicted"/>
<gene>
    <name evidence="1" type="ORF">DB32_003459</name>
</gene>
<dbReference type="InterPro" id="IPR036280">
    <property type="entry name" value="Multihaem_cyt_sf"/>
</dbReference>
<dbReference type="AlphaFoldDB" id="A0A0F6YIM6"/>
<keyword evidence="2" id="KW-1185">Reference proteome</keyword>
<dbReference type="Proteomes" id="UP000034883">
    <property type="component" value="Chromosome"/>
</dbReference>
<dbReference type="Gene3D" id="1.10.1130.10">
    <property type="entry name" value="Flavocytochrome C3, Chain A"/>
    <property type="match status" value="1"/>
</dbReference>
<reference evidence="1 2" key="1">
    <citation type="submission" date="2015-03" db="EMBL/GenBank/DDBJ databases">
        <title>Genome assembly of Sandaracinus amylolyticus DSM 53668.</title>
        <authorList>
            <person name="Sharma G."/>
            <person name="Subramanian S."/>
        </authorList>
    </citation>
    <scope>NUCLEOTIDE SEQUENCE [LARGE SCALE GENOMIC DNA]</scope>
    <source>
        <strain evidence="1 2">DSM 53668</strain>
    </source>
</reference>
<protein>
    <submittedName>
        <fullName evidence="1">Cytochrome c family protein</fullName>
    </submittedName>
</protein>
<dbReference type="EMBL" id="CP011125">
    <property type="protein sequence ID" value="AKF06310.1"/>
    <property type="molecule type" value="Genomic_DNA"/>
</dbReference>
<accession>A0A0F6YIM6</accession>
<dbReference type="SUPFAM" id="SSF48695">
    <property type="entry name" value="Multiheme cytochromes"/>
    <property type="match status" value="1"/>
</dbReference>
<dbReference type="KEGG" id="samy:DB32_003459"/>
<dbReference type="STRING" id="927083.DB32_003459"/>
<evidence type="ECO:0000313" key="1">
    <source>
        <dbReference type="EMBL" id="AKF06310.1"/>
    </source>
</evidence>